<evidence type="ECO:0000313" key="2">
    <source>
        <dbReference type="Proteomes" id="UP001596461"/>
    </source>
</evidence>
<dbReference type="RefSeq" id="WP_284032635.1">
    <property type="nucleotide sequence ID" value="NZ_CP126154.1"/>
</dbReference>
<name>A0ABD5WCX2_9EURY</name>
<proteinExistence type="predicted"/>
<dbReference type="Proteomes" id="UP001596461">
    <property type="component" value="Unassembled WGS sequence"/>
</dbReference>
<keyword evidence="2" id="KW-1185">Reference proteome</keyword>
<dbReference type="EMBL" id="JBHTAH010000015">
    <property type="protein sequence ID" value="MFC7070946.1"/>
    <property type="molecule type" value="Genomic_DNA"/>
</dbReference>
<accession>A0ABD5WCX2</accession>
<dbReference type="AlphaFoldDB" id="A0ABD5WCX2"/>
<evidence type="ECO:0000313" key="1">
    <source>
        <dbReference type="EMBL" id="MFC7070946.1"/>
    </source>
</evidence>
<gene>
    <name evidence="1" type="ORF">ACFQL9_14955</name>
</gene>
<dbReference type="GeneID" id="81124502"/>
<sequence length="43" mass="4650">MQPTPPTGGEGIDHYECRHCGLTVTARVHGCPLCGRSIVHYSL</sequence>
<evidence type="ECO:0008006" key="3">
    <source>
        <dbReference type="Google" id="ProtNLM"/>
    </source>
</evidence>
<reference evidence="1 2" key="1">
    <citation type="journal article" date="2019" name="Int. J. Syst. Evol. Microbiol.">
        <title>The Global Catalogue of Microorganisms (GCM) 10K type strain sequencing project: providing services to taxonomists for standard genome sequencing and annotation.</title>
        <authorList>
            <consortium name="The Broad Institute Genomics Platform"/>
            <consortium name="The Broad Institute Genome Sequencing Center for Infectious Disease"/>
            <person name="Wu L."/>
            <person name="Ma J."/>
        </authorList>
    </citation>
    <scope>NUCLEOTIDE SEQUENCE [LARGE SCALE GENOMIC DNA]</scope>
    <source>
        <strain evidence="1 2">DT31</strain>
    </source>
</reference>
<comment type="caution">
    <text evidence="1">The sequence shown here is derived from an EMBL/GenBank/DDBJ whole genome shotgun (WGS) entry which is preliminary data.</text>
</comment>
<protein>
    <recommendedName>
        <fullName evidence="3">Rubrerythrin-like domain-containing protein</fullName>
    </recommendedName>
</protein>
<organism evidence="1 2">
    <name type="scientific">Halobaculum lipolyticum</name>
    <dbReference type="NCBI Taxonomy" id="3032001"/>
    <lineage>
        <taxon>Archaea</taxon>
        <taxon>Methanobacteriati</taxon>
        <taxon>Methanobacteriota</taxon>
        <taxon>Stenosarchaea group</taxon>
        <taxon>Halobacteria</taxon>
        <taxon>Halobacteriales</taxon>
        <taxon>Haloferacaceae</taxon>
        <taxon>Halobaculum</taxon>
    </lineage>
</organism>